<dbReference type="Gene3D" id="1.10.940.10">
    <property type="entry name" value="NusB-like"/>
    <property type="match status" value="1"/>
</dbReference>
<accession>H3NN74</accession>
<dbReference type="InterPro" id="IPR011605">
    <property type="entry name" value="NusB_fam"/>
</dbReference>
<dbReference type="GO" id="GO:0031564">
    <property type="term" value="P:transcription antitermination"/>
    <property type="evidence" value="ECO:0007669"/>
    <property type="project" value="UniProtKB-KW"/>
</dbReference>
<evidence type="ECO:0000313" key="9">
    <source>
        <dbReference type="Proteomes" id="UP000004191"/>
    </source>
</evidence>
<dbReference type="PATRIC" id="fig|883114.3.peg.777"/>
<keyword evidence="4 6" id="KW-0805">Transcription regulation</keyword>
<evidence type="ECO:0000256" key="4">
    <source>
        <dbReference type="ARBA" id="ARBA00023015"/>
    </source>
</evidence>
<dbReference type="Pfam" id="PF01029">
    <property type="entry name" value="NusB"/>
    <property type="match status" value="1"/>
</dbReference>
<evidence type="ECO:0000256" key="1">
    <source>
        <dbReference type="ARBA" id="ARBA00005952"/>
    </source>
</evidence>
<comment type="similarity">
    <text evidence="1 6">Belongs to the NusB family.</text>
</comment>
<dbReference type="Proteomes" id="UP000004191">
    <property type="component" value="Unassembled WGS sequence"/>
</dbReference>
<organism evidence="8 9">
    <name type="scientific">Helcococcus kunzii ATCC 51366</name>
    <dbReference type="NCBI Taxonomy" id="883114"/>
    <lineage>
        <taxon>Bacteria</taxon>
        <taxon>Bacillati</taxon>
        <taxon>Bacillota</taxon>
        <taxon>Tissierellia</taxon>
        <taxon>Tissierellales</taxon>
        <taxon>Peptoniphilaceae</taxon>
        <taxon>Helcococcus</taxon>
    </lineage>
</organism>
<comment type="caution">
    <text evidence="8">The sequence shown here is derived from an EMBL/GenBank/DDBJ whole genome shotgun (WGS) entry which is preliminary data.</text>
</comment>
<comment type="function">
    <text evidence="6">Involved in transcription antitermination. Required for transcription of ribosomal RNA (rRNA) genes. Binds specifically to the boxA antiterminator sequence of the ribosomal RNA (rrn) operons.</text>
</comment>
<dbReference type="NCBIfam" id="TIGR01951">
    <property type="entry name" value="nusB"/>
    <property type="match status" value="1"/>
</dbReference>
<dbReference type="PANTHER" id="PTHR11078:SF3">
    <property type="entry name" value="ANTITERMINATION NUSB DOMAIN-CONTAINING PROTEIN"/>
    <property type="match status" value="1"/>
</dbReference>
<feature type="domain" description="NusB/RsmB/TIM44" evidence="7">
    <location>
        <begin position="5"/>
        <end position="127"/>
    </location>
</feature>
<keyword evidence="9" id="KW-1185">Reference proteome</keyword>
<sequence>MNRKKERICITQLLYQHEFNKIEKDNLEQVLAEHKLENSEFARSSIISILQNIDKIDNIIKSKLNNRKLETMLPIEKAILRVSINEFLIQKSVPVSVSINEAVENTKKFSNEDSYKFINGILSAIEKDN</sequence>
<name>H3NN74_9FIRM</name>
<dbReference type="SUPFAM" id="SSF48013">
    <property type="entry name" value="NusB-like"/>
    <property type="match status" value="1"/>
</dbReference>
<dbReference type="RefSeq" id="WP_005398144.1">
    <property type="nucleotide sequence ID" value="NZ_JH601088.1"/>
</dbReference>
<evidence type="ECO:0000259" key="7">
    <source>
        <dbReference type="Pfam" id="PF01029"/>
    </source>
</evidence>
<dbReference type="STRING" id="883114.HMPREF9709_00785"/>
<evidence type="ECO:0000313" key="8">
    <source>
        <dbReference type="EMBL" id="EHR34478.1"/>
    </source>
</evidence>
<dbReference type="GeneID" id="96998784"/>
<dbReference type="OrthoDB" id="9811381at2"/>
<dbReference type="eggNOG" id="COG0781">
    <property type="taxonomic scope" value="Bacteria"/>
</dbReference>
<evidence type="ECO:0000256" key="3">
    <source>
        <dbReference type="ARBA" id="ARBA00022884"/>
    </source>
</evidence>
<dbReference type="GO" id="GO:0003723">
    <property type="term" value="F:RNA binding"/>
    <property type="evidence" value="ECO:0007669"/>
    <property type="project" value="UniProtKB-UniRule"/>
</dbReference>
<gene>
    <name evidence="6" type="primary">nusB</name>
    <name evidence="8" type="ORF">HMPREF9709_00785</name>
</gene>
<dbReference type="PANTHER" id="PTHR11078">
    <property type="entry name" value="N UTILIZATION SUBSTANCE PROTEIN B-RELATED"/>
    <property type="match status" value="1"/>
</dbReference>
<dbReference type="HOGENOM" id="CLU_087843_3_3_9"/>
<dbReference type="AlphaFoldDB" id="H3NN74"/>
<dbReference type="EMBL" id="AGEI01000020">
    <property type="protein sequence ID" value="EHR34478.1"/>
    <property type="molecule type" value="Genomic_DNA"/>
</dbReference>
<dbReference type="InterPro" id="IPR006027">
    <property type="entry name" value="NusB_RsmB_TIM44"/>
</dbReference>
<evidence type="ECO:0000256" key="5">
    <source>
        <dbReference type="ARBA" id="ARBA00023163"/>
    </source>
</evidence>
<protein>
    <recommendedName>
        <fullName evidence="6">Transcription antitermination protein NusB</fullName>
    </recommendedName>
    <alternativeName>
        <fullName evidence="6">Antitermination factor NusB</fullName>
    </alternativeName>
</protein>
<evidence type="ECO:0000256" key="2">
    <source>
        <dbReference type="ARBA" id="ARBA00022814"/>
    </source>
</evidence>
<dbReference type="GO" id="GO:0005829">
    <property type="term" value="C:cytosol"/>
    <property type="evidence" value="ECO:0007669"/>
    <property type="project" value="TreeGrafter"/>
</dbReference>
<dbReference type="InterPro" id="IPR035926">
    <property type="entry name" value="NusB-like_sf"/>
</dbReference>
<keyword evidence="2 6" id="KW-0889">Transcription antitermination</keyword>
<dbReference type="HAMAP" id="MF_00073">
    <property type="entry name" value="NusB"/>
    <property type="match status" value="1"/>
</dbReference>
<proteinExistence type="inferred from homology"/>
<keyword evidence="5 6" id="KW-0804">Transcription</keyword>
<dbReference type="GO" id="GO:0006353">
    <property type="term" value="P:DNA-templated transcription termination"/>
    <property type="evidence" value="ECO:0007669"/>
    <property type="project" value="UniProtKB-UniRule"/>
</dbReference>
<keyword evidence="3 6" id="KW-0694">RNA-binding</keyword>
<reference evidence="8 9" key="1">
    <citation type="submission" date="2012-01" db="EMBL/GenBank/DDBJ databases">
        <title>The Genome Sequence of Helcococcus kunzii ATCC 51366.</title>
        <authorList>
            <consortium name="The Broad Institute Genome Sequencing Platform"/>
            <person name="Earl A."/>
            <person name="Ward D."/>
            <person name="Feldgarden M."/>
            <person name="Gevers D."/>
            <person name="Huys G."/>
            <person name="Young S.K."/>
            <person name="Zeng Q."/>
            <person name="Gargeya S."/>
            <person name="Fitzgerald M."/>
            <person name="Haas B."/>
            <person name="Abouelleil A."/>
            <person name="Alvarado L."/>
            <person name="Arachchi H.M."/>
            <person name="Berlin A."/>
            <person name="Chapman S.B."/>
            <person name="Gearin G."/>
            <person name="Goldberg J."/>
            <person name="Griggs A."/>
            <person name="Gujja S."/>
            <person name="Hansen M."/>
            <person name="Heiman D."/>
            <person name="Howarth C."/>
            <person name="Larimer J."/>
            <person name="Lui A."/>
            <person name="MacDonald P.J.P."/>
            <person name="McCowen C."/>
            <person name="Montmayeur A."/>
            <person name="Murphy C."/>
            <person name="Neiman D."/>
            <person name="Pearson M."/>
            <person name="Priest M."/>
            <person name="Roberts A."/>
            <person name="Saif S."/>
            <person name="Shea T."/>
            <person name="Sisk P."/>
            <person name="Stolte C."/>
            <person name="Sykes S."/>
            <person name="Wortman J."/>
            <person name="Nusbaum C."/>
            <person name="Birren B."/>
        </authorList>
    </citation>
    <scope>NUCLEOTIDE SEQUENCE [LARGE SCALE GENOMIC DNA]</scope>
    <source>
        <strain evidence="8 9">ATCC 51366</strain>
    </source>
</reference>
<evidence type="ECO:0000256" key="6">
    <source>
        <dbReference type="HAMAP-Rule" id="MF_00073"/>
    </source>
</evidence>